<evidence type="ECO:0000313" key="1">
    <source>
        <dbReference type="EMBL" id="OGY24670.1"/>
    </source>
</evidence>
<name>A0A1G1WAX3_9BACT</name>
<evidence type="ECO:0008006" key="3">
    <source>
        <dbReference type="Google" id="ProtNLM"/>
    </source>
</evidence>
<protein>
    <recommendedName>
        <fullName evidence="3">HicB-like antitoxin of toxin-antitoxin system domain-containing protein</fullName>
    </recommendedName>
</protein>
<accession>A0A1G1WAX3</accession>
<gene>
    <name evidence="1" type="ORF">A2Y57_00290</name>
</gene>
<comment type="caution">
    <text evidence="1">The sequence shown here is derived from an EMBL/GenBank/DDBJ whole genome shotgun (WGS) entry which is preliminary data.</text>
</comment>
<proteinExistence type="predicted"/>
<reference evidence="1 2" key="1">
    <citation type="journal article" date="2016" name="Nat. Commun.">
        <title>Thousands of microbial genomes shed light on interconnected biogeochemical processes in an aquifer system.</title>
        <authorList>
            <person name="Anantharaman K."/>
            <person name="Brown C.T."/>
            <person name="Hug L.A."/>
            <person name="Sharon I."/>
            <person name="Castelle C.J."/>
            <person name="Probst A.J."/>
            <person name="Thomas B.C."/>
            <person name="Singh A."/>
            <person name="Wilkins M.J."/>
            <person name="Karaoz U."/>
            <person name="Brodie E.L."/>
            <person name="Williams K.H."/>
            <person name="Hubbard S.S."/>
            <person name="Banfield J.F."/>
        </authorList>
    </citation>
    <scope>NUCLEOTIDE SEQUENCE [LARGE SCALE GENOMIC DNA]</scope>
</reference>
<dbReference type="InterPro" id="IPR035069">
    <property type="entry name" value="TTHA1013/TTHA0281-like"/>
</dbReference>
<dbReference type="AlphaFoldDB" id="A0A1G1WAX3"/>
<dbReference type="Proteomes" id="UP000177103">
    <property type="component" value="Unassembled WGS sequence"/>
</dbReference>
<dbReference type="SUPFAM" id="SSF143100">
    <property type="entry name" value="TTHA1013/TTHA0281-like"/>
    <property type="match status" value="1"/>
</dbReference>
<organism evidence="1 2">
    <name type="scientific">Candidatus Woykebacteria bacterium RBG_13_40_7b</name>
    <dbReference type="NCBI Taxonomy" id="1802594"/>
    <lineage>
        <taxon>Bacteria</taxon>
        <taxon>Candidatus Woykeibacteriota</taxon>
    </lineage>
</organism>
<dbReference type="Gene3D" id="3.30.160.250">
    <property type="match status" value="1"/>
</dbReference>
<sequence length="86" mass="9638">METQVANYRIIIEPEFLPDGKKVYNAYCPTLEVADYGDSIEEVLESIKDGIRLAIECLIEEGKEVPVDNIKEQVIANAEAQIPTKI</sequence>
<evidence type="ECO:0000313" key="2">
    <source>
        <dbReference type="Proteomes" id="UP000177103"/>
    </source>
</evidence>
<dbReference type="EMBL" id="MHCQ01000017">
    <property type="protein sequence ID" value="OGY24670.1"/>
    <property type="molecule type" value="Genomic_DNA"/>
</dbReference>